<feature type="transmembrane region" description="Helical" evidence="10">
    <location>
        <begin position="392"/>
        <end position="415"/>
    </location>
</feature>
<evidence type="ECO:0000256" key="2">
    <source>
        <dbReference type="ARBA" id="ARBA00008807"/>
    </source>
</evidence>
<dbReference type="AlphaFoldDB" id="A0A507R3K8"/>
<keyword evidence="5" id="KW-0571">Peptide transport</keyword>
<feature type="compositionally biased region" description="Polar residues" evidence="9">
    <location>
        <begin position="21"/>
        <end position="31"/>
    </location>
</feature>
<feature type="transmembrane region" description="Helical" evidence="10">
    <location>
        <begin position="241"/>
        <end position="259"/>
    </location>
</feature>
<feature type="transmembrane region" description="Helical" evidence="10">
    <location>
        <begin position="694"/>
        <end position="716"/>
    </location>
</feature>
<dbReference type="InterPro" id="IPR004648">
    <property type="entry name" value="Oligpept_transpt"/>
</dbReference>
<dbReference type="NCBIfam" id="TIGR00728">
    <property type="entry name" value="OPT_sfam"/>
    <property type="match status" value="1"/>
</dbReference>
<feature type="compositionally biased region" description="Basic and acidic residues" evidence="9">
    <location>
        <begin position="1"/>
        <end position="12"/>
    </location>
</feature>
<protein>
    <recommendedName>
        <fullName evidence="13">OPT superfamily oligopeptide transporter</fullName>
    </recommendedName>
</protein>
<keyword evidence="3" id="KW-0813">Transport</keyword>
<dbReference type="Proteomes" id="UP000319663">
    <property type="component" value="Unassembled WGS sequence"/>
</dbReference>
<feature type="transmembrane region" description="Helical" evidence="10">
    <location>
        <begin position="322"/>
        <end position="341"/>
    </location>
</feature>
<dbReference type="GO" id="GO:0015031">
    <property type="term" value="P:protein transport"/>
    <property type="evidence" value="ECO:0007669"/>
    <property type="project" value="UniProtKB-KW"/>
</dbReference>
<feature type="transmembrane region" description="Helical" evidence="10">
    <location>
        <begin position="108"/>
        <end position="129"/>
    </location>
</feature>
<feature type="transmembrane region" description="Helical" evidence="10">
    <location>
        <begin position="508"/>
        <end position="531"/>
    </location>
</feature>
<evidence type="ECO:0000256" key="9">
    <source>
        <dbReference type="SAM" id="MobiDB-lite"/>
    </source>
</evidence>
<evidence type="ECO:0000313" key="12">
    <source>
        <dbReference type="Proteomes" id="UP000319663"/>
    </source>
</evidence>
<keyword evidence="8 10" id="KW-0472">Membrane</keyword>
<gene>
    <name evidence="11" type="ORF">MPDQ_002021</name>
</gene>
<dbReference type="InterPro" id="IPR004813">
    <property type="entry name" value="OPT"/>
</dbReference>
<comment type="caution">
    <text evidence="11">The sequence shown here is derived from an EMBL/GenBank/DDBJ whole genome shotgun (WGS) entry which is preliminary data.</text>
</comment>
<feature type="transmembrane region" description="Helical" evidence="10">
    <location>
        <begin position="150"/>
        <end position="171"/>
    </location>
</feature>
<evidence type="ECO:0000256" key="1">
    <source>
        <dbReference type="ARBA" id="ARBA00004141"/>
    </source>
</evidence>
<organism evidence="11 12">
    <name type="scientific">Monascus purpureus</name>
    <name type="common">Red mold</name>
    <name type="synonym">Monascus anka</name>
    <dbReference type="NCBI Taxonomy" id="5098"/>
    <lineage>
        <taxon>Eukaryota</taxon>
        <taxon>Fungi</taxon>
        <taxon>Dikarya</taxon>
        <taxon>Ascomycota</taxon>
        <taxon>Pezizomycotina</taxon>
        <taxon>Eurotiomycetes</taxon>
        <taxon>Eurotiomycetidae</taxon>
        <taxon>Eurotiales</taxon>
        <taxon>Aspergillaceae</taxon>
        <taxon>Monascus</taxon>
    </lineage>
</organism>
<feature type="transmembrane region" description="Helical" evidence="10">
    <location>
        <begin position="660"/>
        <end position="682"/>
    </location>
</feature>
<dbReference type="OrthoDB" id="9986677at2759"/>
<feature type="transmembrane region" description="Helical" evidence="10">
    <location>
        <begin position="737"/>
        <end position="759"/>
    </location>
</feature>
<keyword evidence="7 10" id="KW-1133">Transmembrane helix</keyword>
<evidence type="ECO:0008006" key="13">
    <source>
        <dbReference type="Google" id="ProtNLM"/>
    </source>
</evidence>
<dbReference type="Pfam" id="PF03169">
    <property type="entry name" value="OPT"/>
    <property type="match status" value="1"/>
</dbReference>
<evidence type="ECO:0000256" key="8">
    <source>
        <dbReference type="ARBA" id="ARBA00023136"/>
    </source>
</evidence>
<feature type="transmembrane region" description="Helical" evidence="10">
    <location>
        <begin position="82"/>
        <end position="102"/>
    </location>
</feature>
<evidence type="ECO:0000256" key="6">
    <source>
        <dbReference type="ARBA" id="ARBA00022927"/>
    </source>
</evidence>
<dbReference type="PANTHER" id="PTHR22601">
    <property type="entry name" value="ISP4 LIKE PROTEIN"/>
    <property type="match status" value="1"/>
</dbReference>
<comment type="similarity">
    <text evidence="2">Belongs to the oligopeptide OPT transporter family.</text>
</comment>
<evidence type="ECO:0000256" key="7">
    <source>
        <dbReference type="ARBA" id="ARBA00022989"/>
    </source>
</evidence>
<name>A0A507R3K8_MONPU</name>
<evidence type="ECO:0000313" key="11">
    <source>
        <dbReference type="EMBL" id="TQB75721.1"/>
    </source>
</evidence>
<keyword evidence="6" id="KW-0653">Protein transport</keyword>
<feature type="region of interest" description="Disordered" evidence="9">
    <location>
        <begin position="1"/>
        <end position="46"/>
    </location>
</feature>
<dbReference type="GO" id="GO:0035673">
    <property type="term" value="F:oligopeptide transmembrane transporter activity"/>
    <property type="evidence" value="ECO:0007669"/>
    <property type="project" value="InterPro"/>
</dbReference>
<accession>A0A507R3K8</accession>
<sequence length="793" mass="89147">MEMPEKDVKRFATADSVVADGQNSSDSPSLDSKQEKGPLGQVTDIEGGTGRRASVLEDAKDIVAEVIAVDDDPSISPWTFRMLFLGVGFSIFAGVLQEIFYFKPQVILVSQVFLTVLAYPLGQAMAFLIPRRGRIGRFLNPGPFNGKEHAAIALMASAAGQSALATEALAAQELYYGGYPSRAAGVFITLSSQLIGYGIGGLLRDIIVRPTKMLYPMTIPISSLLESLHKDRAESKKRIRVFYYVFFAMLLWEIVPEYIFSVLEGFSIFCLADQHNLVFTNLFGGASGNEGLGFLSLSFDWNYVASLGSPLWYPLQAMTNTFIGYLGCIILFMGLYYGNVWRARDFPFLSQLPFYGDSNSTYYHQYNQSLILGPSFEIDDVKLKEQGLPWLTATYLASIITTNAGVTATFVYMLLWNWDDIKSGWEWAAPSRIKKWLTPSTYKFWAQEEQAEDELQRQLNDENLDPHYRLMLRNGYKDTAQWWWAAILIINFAVGLGCLYAMKSTLPWWGFIVSNLLTLLFMLFFGAQYGLTGFQFNVQPVCQMLAGYMFPKRPLANLYFTCYTYNSLQQGQVLAKDLRLAQNTHVSPRCTFFVQVLGCLIGALFNFVMMLTIVQDQGPILKSIQGTNIWSGAQVQAFNTLAIAWSMAGDLFSVGGRYQWVTLSYLIGFAVPLPFWIANRIWPHRAWSYINPSIILWYLGWLCTGINASILSYFILGFGAQFWLRRYHPHLFNKYNYIVSAALDGGTQICVFILTFAVFGDGGSVHPFPTWAGNPDQSVHNIDYCMVNQANNG</sequence>
<reference evidence="11 12" key="1">
    <citation type="submission" date="2019-06" db="EMBL/GenBank/DDBJ databases">
        <title>Wine fermentation using esterase from Monascus purpureus.</title>
        <authorList>
            <person name="Geng C."/>
            <person name="Zhang Y."/>
        </authorList>
    </citation>
    <scope>NUCLEOTIDE SEQUENCE [LARGE SCALE GENOMIC DNA]</scope>
    <source>
        <strain evidence="11">HQ1</strain>
    </source>
</reference>
<keyword evidence="12" id="KW-1185">Reference proteome</keyword>
<dbReference type="GO" id="GO:0016020">
    <property type="term" value="C:membrane"/>
    <property type="evidence" value="ECO:0007669"/>
    <property type="project" value="UniProtKB-SubCell"/>
</dbReference>
<evidence type="ECO:0000256" key="10">
    <source>
        <dbReference type="SAM" id="Phobius"/>
    </source>
</evidence>
<feature type="transmembrane region" description="Helical" evidence="10">
    <location>
        <begin position="482"/>
        <end position="501"/>
    </location>
</feature>
<evidence type="ECO:0000256" key="5">
    <source>
        <dbReference type="ARBA" id="ARBA00022856"/>
    </source>
</evidence>
<feature type="transmembrane region" description="Helical" evidence="10">
    <location>
        <begin position="183"/>
        <end position="203"/>
    </location>
</feature>
<keyword evidence="4 10" id="KW-0812">Transmembrane</keyword>
<evidence type="ECO:0000256" key="4">
    <source>
        <dbReference type="ARBA" id="ARBA00022692"/>
    </source>
</evidence>
<proteinExistence type="inferred from homology"/>
<feature type="transmembrane region" description="Helical" evidence="10">
    <location>
        <begin position="592"/>
        <end position="614"/>
    </location>
</feature>
<comment type="subcellular location">
    <subcellularLocation>
        <location evidence="1">Membrane</location>
        <topology evidence="1">Multi-pass membrane protein</topology>
    </subcellularLocation>
</comment>
<dbReference type="EMBL" id="VIFY01000016">
    <property type="protein sequence ID" value="TQB75721.1"/>
    <property type="molecule type" value="Genomic_DNA"/>
</dbReference>
<evidence type="ECO:0000256" key="3">
    <source>
        <dbReference type="ARBA" id="ARBA00022448"/>
    </source>
</evidence>